<dbReference type="GO" id="GO:0005886">
    <property type="term" value="C:plasma membrane"/>
    <property type="evidence" value="ECO:0007669"/>
    <property type="project" value="TreeGrafter"/>
</dbReference>
<evidence type="ECO:0000313" key="10">
    <source>
        <dbReference type="EMBL" id="RST58777.1"/>
    </source>
</evidence>
<dbReference type="PANTHER" id="PTHR48086:SF7">
    <property type="entry name" value="SODIUM-SOLUTE SYMPORTER-RELATED"/>
    <property type="match status" value="1"/>
</dbReference>
<comment type="caution">
    <text evidence="10">The sequence shown here is derived from an EMBL/GenBank/DDBJ whole genome shotgun (WGS) entry which is preliminary data.</text>
</comment>
<organism evidence="10 11">
    <name type="scientific">Siminovitchia terrae</name>
    <name type="common">Bacillus terrae</name>
    <dbReference type="NCBI Taxonomy" id="1914933"/>
    <lineage>
        <taxon>Bacteria</taxon>
        <taxon>Bacillati</taxon>
        <taxon>Bacillota</taxon>
        <taxon>Bacilli</taxon>
        <taxon>Bacillales</taxon>
        <taxon>Bacillaceae</taxon>
        <taxon>Siminovitchia</taxon>
    </lineage>
</organism>
<dbReference type="PROSITE" id="PS50283">
    <property type="entry name" value="NA_SOLUT_SYMP_3"/>
    <property type="match status" value="1"/>
</dbReference>
<keyword evidence="4 8" id="KW-0812">Transmembrane</keyword>
<keyword evidence="6 8" id="KW-0472">Membrane</keyword>
<feature type="transmembrane region" description="Helical" evidence="8">
    <location>
        <begin position="381"/>
        <end position="403"/>
    </location>
</feature>
<keyword evidence="3" id="KW-0813">Transport</keyword>
<dbReference type="EMBL" id="BORJ01000002">
    <property type="protein sequence ID" value="GIN95436.1"/>
    <property type="molecule type" value="Genomic_DNA"/>
</dbReference>
<evidence type="ECO:0000313" key="9">
    <source>
        <dbReference type="EMBL" id="GIN95436.1"/>
    </source>
</evidence>
<dbReference type="AlphaFoldDB" id="A0A429X5T3"/>
<keyword evidence="5 8" id="KW-1133">Transmembrane helix</keyword>
<evidence type="ECO:0000313" key="11">
    <source>
        <dbReference type="Proteomes" id="UP000287296"/>
    </source>
</evidence>
<dbReference type="Proteomes" id="UP000287296">
    <property type="component" value="Unassembled WGS sequence"/>
</dbReference>
<feature type="transmembrane region" description="Helical" evidence="8">
    <location>
        <begin position="150"/>
        <end position="171"/>
    </location>
</feature>
<feature type="transmembrane region" description="Helical" evidence="8">
    <location>
        <begin position="410"/>
        <end position="431"/>
    </location>
</feature>
<evidence type="ECO:0000256" key="3">
    <source>
        <dbReference type="ARBA" id="ARBA00022448"/>
    </source>
</evidence>
<dbReference type="Pfam" id="PF00474">
    <property type="entry name" value="SSF"/>
    <property type="match status" value="1"/>
</dbReference>
<dbReference type="OrthoDB" id="9789704at2"/>
<dbReference type="CDD" id="cd11479">
    <property type="entry name" value="SLC5sbd_u3"/>
    <property type="match status" value="1"/>
</dbReference>
<feature type="transmembrane region" description="Helical" evidence="8">
    <location>
        <begin position="44"/>
        <end position="64"/>
    </location>
</feature>
<dbReference type="InterPro" id="IPR050277">
    <property type="entry name" value="Sodium:Solute_Symporter"/>
</dbReference>
<evidence type="ECO:0000256" key="5">
    <source>
        <dbReference type="ARBA" id="ARBA00022989"/>
    </source>
</evidence>
<feature type="transmembrane region" description="Helical" evidence="8">
    <location>
        <begin position="227"/>
        <end position="245"/>
    </location>
</feature>
<accession>A0A429X5T3</accession>
<dbReference type="GO" id="GO:0022857">
    <property type="term" value="F:transmembrane transporter activity"/>
    <property type="evidence" value="ECO:0007669"/>
    <property type="project" value="InterPro"/>
</dbReference>
<sequence length="465" mass="49260">MNFNSLDVIIMIAYLLMLVIIGVIGARRAKSPEDYVLAGRNLGFFMYFGCLGAVILGGASTIGATKLGYEFGVSGMWLVVMLGLGIMLLGVFLAKRISKLSVMTISEYLSKRFGVEVGLVSALIAATYAMMVSVTQVIGMGTILNVLLDWNLSVSMLVGGGIVLFYTILGGMWSVTMTDIVQFVIKTVGIFFIMLPLGISKAGGWAGLQANLPDTYFSFSGIGGHQIFKYFLLFALGMVVAQDIWQRILTAKTIKIARAGTVAAGLYSLFYGLAVAIIGMCAFVIVPNLGDTQNAFASMAVTILPSGVLGLVIAAVVSALMSTASGTLLASSTLISNDIIKRFFKKDVTDKQYLKLSRIVTTVIGILTIVCALWIQDVLVALDVAYAVLSGGIFAPVILGLFWKRATGKAAFYAIIASSIVILAGLAIQGITATTPIIYGIAVSFVVMIVVSLATKQSDELNIAS</sequence>
<dbReference type="EMBL" id="QYTW02000016">
    <property type="protein sequence ID" value="RST58777.1"/>
    <property type="molecule type" value="Genomic_DNA"/>
</dbReference>
<dbReference type="RefSeq" id="WP_120117062.1">
    <property type="nucleotide sequence ID" value="NZ_BORI01000001.1"/>
</dbReference>
<evidence type="ECO:0000256" key="8">
    <source>
        <dbReference type="SAM" id="Phobius"/>
    </source>
</evidence>
<dbReference type="Gene3D" id="1.20.1730.10">
    <property type="entry name" value="Sodium/glucose cotransporter"/>
    <property type="match status" value="1"/>
</dbReference>
<evidence type="ECO:0000256" key="7">
    <source>
        <dbReference type="RuleBase" id="RU362091"/>
    </source>
</evidence>
<proteinExistence type="inferred from homology"/>
<feature type="transmembrane region" description="Helical" evidence="8">
    <location>
        <begin position="115"/>
        <end position="138"/>
    </location>
</feature>
<feature type="transmembrane region" description="Helical" evidence="8">
    <location>
        <begin position="6"/>
        <end position="24"/>
    </location>
</feature>
<gene>
    <name evidence="10" type="ORF">D5F11_015190</name>
    <name evidence="9" type="ORF">J6TS1_13060</name>
</gene>
<dbReference type="PANTHER" id="PTHR48086">
    <property type="entry name" value="SODIUM/PROLINE SYMPORTER-RELATED"/>
    <property type="match status" value="1"/>
</dbReference>
<dbReference type="Proteomes" id="UP000680670">
    <property type="component" value="Unassembled WGS sequence"/>
</dbReference>
<dbReference type="InterPro" id="IPR001734">
    <property type="entry name" value="Na/solute_symporter"/>
</dbReference>
<evidence type="ECO:0000256" key="4">
    <source>
        <dbReference type="ARBA" id="ARBA00022692"/>
    </source>
</evidence>
<comment type="similarity">
    <text evidence="2 7">Belongs to the sodium:solute symporter (SSF) (TC 2.A.21) family.</text>
</comment>
<feature type="transmembrane region" description="Helical" evidence="8">
    <location>
        <begin position="183"/>
        <end position="207"/>
    </location>
</feature>
<evidence type="ECO:0000256" key="2">
    <source>
        <dbReference type="ARBA" id="ARBA00006434"/>
    </source>
</evidence>
<feature type="transmembrane region" description="Helical" evidence="8">
    <location>
        <begin position="437"/>
        <end position="455"/>
    </location>
</feature>
<reference evidence="9 12" key="2">
    <citation type="submission" date="2021-03" db="EMBL/GenBank/DDBJ databases">
        <title>Antimicrobial resistance genes in bacteria isolated from Japanese honey, and their potential for conferring macrolide and lincosamide resistance in the American foulbrood pathogen Paenibacillus larvae.</title>
        <authorList>
            <person name="Okamoto M."/>
            <person name="Kumagai M."/>
            <person name="Kanamori H."/>
            <person name="Takamatsu D."/>
        </authorList>
    </citation>
    <scope>NUCLEOTIDE SEQUENCE [LARGE SCALE GENOMIC DNA]</scope>
    <source>
        <strain evidence="9 12">J6TS1</strain>
    </source>
</reference>
<protein>
    <submittedName>
        <fullName evidence="9">Sodium:solute symport protein</fullName>
    </submittedName>
    <submittedName>
        <fullName evidence="10">Sodium:solute symporter</fullName>
    </submittedName>
</protein>
<comment type="subcellular location">
    <subcellularLocation>
        <location evidence="1">Membrane</location>
        <topology evidence="1">Multi-pass membrane protein</topology>
    </subcellularLocation>
</comment>
<feature type="transmembrane region" description="Helical" evidence="8">
    <location>
        <begin position="306"/>
        <end position="335"/>
    </location>
</feature>
<feature type="transmembrane region" description="Helical" evidence="8">
    <location>
        <begin position="356"/>
        <end position="375"/>
    </location>
</feature>
<feature type="transmembrane region" description="Helical" evidence="8">
    <location>
        <begin position="76"/>
        <end position="94"/>
    </location>
</feature>
<evidence type="ECO:0000256" key="6">
    <source>
        <dbReference type="ARBA" id="ARBA00023136"/>
    </source>
</evidence>
<reference evidence="10 11" key="1">
    <citation type="submission" date="2018-12" db="EMBL/GenBank/DDBJ databases">
        <authorList>
            <person name="Sun L."/>
            <person name="Chen Z."/>
        </authorList>
    </citation>
    <scope>NUCLEOTIDE SEQUENCE [LARGE SCALE GENOMIC DNA]</scope>
    <source>
        <strain evidence="10 11">LMG 29736</strain>
    </source>
</reference>
<dbReference type="InterPro" id="IPR038377">
    <property type="entry name" value="Na/Glc_symporter_sf"/>
</dbReference>
<name>A0A429X5T3_SIMTE</name>
<evidence type="ECO:0000313" key="12">
    <source>
        <dbReference type="Proteomes" id="UP000680670"/>
    </source>
</evidence>
<keyword evidence="12" id="KW-1185">Reference proteome</keyword>
<evidence type="ECO:0000256" key="1">
    <source>
        <dbReference type="ARBA" id="ARBA00004141"/>
    </source>
</evidence>
<feature type="transmembrane region" description="Helical" evidence="8">
    <location>
        <begin position="266"/>
        <end position="286"/>
    </location>
</feature>